<dbReference type="Pfam" id="PF13650">
    <property type="entry name" value="Asp_protease_2"/>
    <property type="match status" value="1"/>
</dbReference>
<keyword evidence="2" id="KW-0863">Zinc-finger</keyword>
<evidence type="ECO:0000313" key="8">
    <source>
        <dbReference type="Proteomes" id="UP001186944"/>
    </source>
</evidence>
<sequence length="433" mass="48341">MAFPTAPVELKETLATDQFINALTESDIRIRIKQAHPKDLNEAIRLAVELDAYNKAEKQSAVRIASKEQTLDQFRDLLSDLSKKVDSLQKKQYTPKRENKPQQRTCYYCKKPGHFKRNCIKYKRDKERNKESITPKNDKTKPVSHVTSDASVGSINKETGIFVSAEVEGIKVRFLVDTGASLSLLSSESFNKVQTASAQNLSQVNQRILDAGGKALVSKGKGLFNVSIGTIQNTFDMVVADISVEGILGMDFLLKNDCVVDIKNKQLTMQRDKTIPLEFLGSFGCYRVVCSDTTSIPPQSEMIIKGKVCTDNSQTLLQQDSLLEPSESYVKKNDTLVGRSLVTAQEQVPVRILNLSDEPKTVFKGTYIADLNPVYSVIHSNVSTRTSNLELTKDLENLLQRSSTDLDSGQMVAARQFLKEYQHLFAKDNMDLG</sequence>
<dbReference type="GO" id="GO:0003676">
    <property type="term" value="F:nucleic acid binding"/>
    <property type="evidence" value="ECO:0007669"/>
    <property type="project" value="InterPro"/>
</dbReference>
<keyword evidence="2" id="KW-0479">Metal-binding</keyword>
<dbReference type="GO" id="GO:0008270">
    <property type="term" value="F:zinc ion binding"/>
    <property type="evidence" value="ECO:0007669"/>
    <property type="project" value="UniProtKB-KW"/>
</dbReference>
<evidence type="ECO:0000256" key="2">
    <source>
        <dbReference type="PROSITE-ProRule" id="PRU00047"/>
    </source>
</evidence>
<evidence type="ECO:0000313" key="7">
    <source>
        <dbReference type="EMBL" id="KAK3082612.1"/>
    </source>
</evidence>
<keyword evidence="1" id="KW-0378">Hydrolase</keyword>
<evidence type="ECO:0000256" key="1">
    <source>
        <dbReference type="ARBA" id="ARBA00022801"/>
    </source>
</evidence>
<dbReference type="PANTHER" id="PTHR19963">
    <property type="entry name" value="CCHC-TYPE DOMAIN-CONTAINING PROTEIN"/>
    <property type="match status" value="1"/>
</dbReference>
<dbReference type="PANTHER" id="PTHR19963:SF30">
    <property type="entry name" value="ENDONUCLEASE_EXONUCLEASE_PHOSPHATASE DOMAIN-CONTAINING PROTEIN"/>
    <property type="match status" value="1"/>
</dbReference>
<feature type="domain" description="Peptidase A2" evidence="6">
    <location>
        <begin position="172"/>
        <end position="252"/>
    </location>
</feature>
<dbReference type="InterPro" id="IPR001969">
    <property type="entry name" value="Aspartic_peptidase_AS"/>
</dbReference>
<feature type="compositionally biased region" description="Basic and acidic residues" evidence="4">
    <location>
        <begin position="126"/>
        <end position="141"/>
    </location>
</feature>
<comment type="caution">
    <text evidence="7">The sequence shown here is derived from an EMBL/GenBank/DDBJ whole genome shotgun (WGS) entry which is preliminary data.</text>
</comment>
<evidence type="ECO:0000259" key="6">
    <source>
        <dbReference type="PROSITE" id="PS50175"/>
    </source>
</evidence>
<dbReference type="InterPro" id="IPR001995">
    <property type="entry name" value="Peptidase_A2_cat"/>
</dbReference>
<dbReference type="InterPro" id="IPR021109">
    <property type="entry name" value="Peptidase_aspartic_dom_sf"/>
</dbReference>
<name>A0AA88XTH1_PINIB</name>
<dbReference type="InterPro" id="IPR036875">
    <property type="entry name" value="Znf_CCHC_sf"/>
</dbReference>
<evidence type="ECO:0000256" key="3">
    <source>
        <dbReference type="SAM" id="Coils"/>
    </source>
</evidence>
<dbReference type="SUPFAM" id="SSF57756">
    <property type="entry name" value="Retrovirus zinc finger-like domains"/>
    <property type="match status" value="1"/>
</dbReference>
<reference evidence="7" key="1">
    <citation type="submission" date="2019-08" db="EMBL/GenBank/DDBJ databases">
        <title>The improved chromosome-level genome for the pearl oyster Pinctada fucata martensii using PacBio sequencing and Hi-C.</title>
        <authorList>
            <person name="Zheng Z."/>
        </authorList>
    </citation>
    <scope>NUCLEOTIDE SEQUENCE</scope>
    <source>
        <strain evidence="7">ZZ-2019</strain>
        <tissue evidence="7">Adductor muscle</tissue>
    </source>
</reference>
<protein>
    <recommendedName>
        <fullName evidence="9">CCHC-type domain-containing protein</fullName>
    </recommendedName>
</protein>
<accession>A0AA88XTH1</accession>
<dbReference type="EMBL" id="VSWD01000014">
    <property type="protein sequence ID" value="KAK3082612.1"/>
    <property type="molecule type" value="Genomic_DNA"/>
</dbReference>
<feature type="coiled-coil region" evidence="3">
    <location>
        <begin position="64"/>
        <end position="91"/>
    </location>
</feature>
<dbReference type="InterPro" id="IPR001878">
    <property type="entry name" value="Znf_CCHC"/>
</dbReference>
<dbReference type="Proteomes" id="UP001186944">
    <property type="component" value="Unassembled WGS sequence"/>
</dbReference>
<dbReference type="SUPFAM" id="SSF50630">
    <property type="entry name" value="Acid proteases"/>
    <property type="match status" value="1"/>
</dbReference>
<keyword evidence="3" id="KW-0175">Coiled coil</keyword>
<keyword evidence="2" id="KW-0862">Zinc</keyword>
<dbReference type="SMART" id="SM00343">
    <property type="entry name" value="ZnF_C2HC"/>
    <property type="match status" value="1"/>
</dbReference>
<dbReference type="GO" id="GO:0006508">
    <property type="term" value="P:proteolysis"/>
    <property type="evidence" value="ECO:0007669"/>
    <property type="project" value="InterPro"/>
</dbReference>
<dbReference type="Pfam" id="PF00098">
    <property type="entry name" value="zf-CCHC"/>
    <property type="match status" value="1"/>
</dbReference>
<dbReference type="PROSITE" id="PS00141">
    <property type="entry name" value="ASP_PROTEASE"/>
    <property type="match status" value="1"/>
</dbReference>
<evidence type="ECO:0000256" key="4">
    <source>
        <dbReference type="SAM" id="MobiDB-lite"/>
    </source>
</evidence>
<proteinExistence type="predicted"/>
<evidence type="ECO:0000259" key="5">
    <source>
        <dbReference type="PROSITE" id="PS50158"/>
    </source>
</evidence>
<dbReference type="Gene3D" id="2.40.70.10">
    <property type="entry name" value="Acid Proteases"/>
    <property type="match status" value="1"/>
</dbReference>
<dbReference type="AlphaFoldDB" id="A0AA88XTH1"/>
<evidence type="ECO:0008006" key="9">
    <source>
        <dbReference type="Google" id="ProtNLM"/>
    </source>
</evidence>
<dbReference type="Gene3D" id="4.10.60.10">
    <property type="entry name" value="Zinc finger, CCHC-type"/>
    <property type="match status" value="1"/>
</dbReference>
<dbReference type="PROSITE" id="PS50158">
    <property type="entry name" value="ZF_CCHC"/>
    <property type="match status" value="1"/>
</dbReference>
<dbReference type="GO" id="GO:0004190">
    <property type="term" value="F:aspartic-type endopeptidase activity"/>
    <property type="evidence" value="ECO:0007669"/>
    <property type="project" value="InterPro"/>
</dbReference>
<feature type="domain" description="CCHC-type" evidence="5">
    <location>
        <begin position="106"/>
        <end position="119"/>
    </location>
</feature>
<keyword evidence="8" id="KW-1185">Reference proteome</keyword>
<feature type="region of interest" description="Disordered" evidence="4">
    <location>
        <begin position="126"/>
        <end position="146"/>
    </location>
</feature>
<dbReference type="PROSITE" id="PS50175">
    <property type="entry name" value="ASP_PROT_RETROV"/>
    <property type="match status" value="1"/>
</dbReference>
<gene>
    <name evidence="7" type="ORF">FSP39_000525</name>
</gene>
<organism evidence="7 8">
    <name type="scientific">Pinctada imbricata</name>
    <name type="common">Atlantic pearl-oyster</name>
    <name type="synonym">Pinctada martensii</name>
    <dbReference type="NCBI Taxonomy" id="66713"/>
    <lineage>
        <taxon>Eukaryota</taxon>
        <taxon>Metazoa</taxon>
        <taxon>Spiralia</taxon>
        <taxon>Lophotrochozoa</taxon>
        <taxon>Mollusca</taxon>
        <taxon>Bivalvia</taxon>
        <taxon>Autobranchia</taxon>
        <taxon>Pteriomorphia</taxon>
        <taxon>Pterioida</taxon>
        <taxon>Pterioidea</taxon>
        <taxon>Pteriidae</taxon>
        <taxon>Pinctada</taxon>
    </lineage>
</organism>